<dbReference type="OrthoDB" id="9794942at2"/>
<name>A0A5J5IYJ9_9MICO</name>
<protein>
    <submittedName>
        <fullName evidence="3">Isochorismatase family protein</fullName>
    </submittedName>
</protein>
<dbReference type="InterPro" id="IPR036380">
    <property type="entry name" value="Isochorismatase-like_sf"/>
</dbReference>
<sequence>MANFAEKLDRYVDRTYRLIPDKIDLSRTTVHMLDVQNLCLDRRGADYVQSVGGAPSGEETLVQAKRCLDAARANDLTVNWSMWGMDPGGFDIGLWGVKYPDWKRPDSPFNHGTFDGALCDGFVPASNEAVLKKHRNSSFFESPLNSWLTTAGTDYLVIVGSSTGNCVPTTARDGFELGYKVIVVADSGTAIPLNWHGRNPEYDHEVPEGYGQYWEGLRNMQAQYADVLTTDEFLALIDASR</sequence>
<dbReference type="Gene3D" id="3.40.50.850">
    <property type="entry name" value="Isochorismatase-like"/>
    <property type="match status" value="1"/>
</dbReference>
<dbReference type="InterPro" id="IPR000868">
    <property type="entry name" value="Isochorismatase-like_dom"/>
</dbReference>
<proteinExistence type="predicted"/>
<dbReference type="GO" id="GO:0016787">
    <property type="term" value="F:hydrolase activity"/>
    <property type="evidence" value="ECO:0007669"/>
    <property type="project" value="UniProtKB-KW"/>
</dbReference>
<dbReference type="AlphaFoldDB" id="A0A5J5IYJ9"/>
<organism evidence="3 4">
    <name type="scientific">Microbacterium rhizomatis</name>
    <dbReference type="NCBI Taxonomy" id="1631477"/>
    <lineage>
        <taxon>Bacteria</taxon>
        <taxon>Bacillati</taxon>
        <taxon>Actinomycetota</taxon>
        <taxon>Actinomycetes</taxon>
        <taxon>Micrococcales</taxon>
        <taxon>Microbacteriaceae</taxon>
        <taxon>Microbacterium</taxon>
    </lineage>
</organism>
<dbReference type="InterPro" id="IPR050272">
    <property type="entry name" value="Isochorismatase-like_hydrls"/>
</dbReference>
<reference evidence="4" key="1">
    <citation type="submission" date="2019-09" db="EMBL/GenBank/DDBJ databases">
        <title>Mumia zhuanghuii sp. nov. isolated from the intestinal contents of plateau pika (Ochotona curzoniae) in the Qinghai-Tibet plateau of China.</title>
        <authorList>
            <person name="Tian Z."/>
        </authorList>
    </citation>
    <scope>NUCLEOTIDE SEQUENCE [LARGE SCALE GENOMIC DNA]</scope>
    <source>
        <strain evidence="4">JCM 30598</strain>
    </source>
</reference>
<feature type="domain" description="Isochorismatase-like" evidence="2">
    <location>
        <begin position="34"/>
        <end position="192"/>
    </location>
</feature>
<dbReference type="EMBL" id="VYSA01000005">
    <property type="protein sequence ID" value="KAA9105545.1"/>
    <property type="molecule type" value="Genomic_DNA"/>
</dbReference>
<evidence type="ECO:0000313" key="4">
    <source>
        <dbReference type="Proteomes" id="UP000325827"/>
    </source>
</evidence>
<gene>
    <name evidence="3" type="ORF">F6B43_17370</name>
</gene>
<evidence type="ECO:0000259" key="2">
    <source>
        <dbReference type="Pfam" id="PF00857"/>
    </source>
</evidence>
<keyword evidence="1" id="KW-0378">Hydrolase</keyword>
<evidence type="ECO:0000313" key="3">
    <source>
        <dbReference type="EMBL" id="KAA9105545.1"/>
    </source>
</evidence>
<dbReference type="Proteomes" id="UP000325827">
    <property type="component" value="Unassembled WGS sequence"/>
</dbReference>
<evidence type="ECO:0000256" key="1">
    <source>
        <dbReference type="ARBA" id="ARBA00022801"/>
    </source>
</evidence>
<dbReference type="PANTHER" id="PTHR43540:SF6">
    <property type="entry name" value="ISOCHORISMATASE-LIKE DOMAIN-CONTAINING PROTEIN"/>
    <property type="match status" value="1"/>
</dbReference>
<dbReference type="PANTHER" id="PTHR43540">
    <property type="entry name" value="PEROXYUREIDOACRYLATE/UREIDOACRYLATE AMIDOHYDROLASE-RELATED"/>
    <property type="match status" value="1"/>
</dbReference>
<comment type="caution">
    <text evidence="3">The sequence shown here is derived from an EMBL/GenBank/DDBJ whole genome shotgun (WGS) entry which is preliminary data.</text>
</comment>
<dbReference type="Pfam" id="PF00857">
    <property type="entry name" value="Isochorismatase"/>
    <property type="match status" value="1"/>
</dbReference>
<dbReference type="RefSeq" id="WP_150450277.1">
    <property type="nucleotide sequence ID" value="NZ_VYSA01000005.1"/>
</dbReference>
<keyword evidence="4" id="KW-1185">Reference proteome</keyword>
<dbReference type="SUPFAM" id="SSF52499">
    <property type="entry name" value="Isochorismatase-like hydrolases"/>
    <property type="match status" value="1"/>
</dbReference>
<accession>A0A5J5IYJ9</accession>